<name>A0A235BNZ0_UNCW3</name>
<dbReference type="AlphaFoldDB" id="A0A235BNZ0"/>
<gene>
    <name evidence="4" type="ORF">CH333_09550</name>
</gene>
<dbReference type="InterPro" id="IPR003571">
    <property type="entry name" value="Snake_3FTx"/>
</dbReference>
<evidence type="ECO:0000256" key="1">
    <source>
        <dbReference type="SAM" id="Coils"/>
    </source>
</evidence>
<comment type="caution">
    <text evidence="4">The sequence shown here is derived from an EMBL/GenBank/DDBJ whole genome shotgun (WGS) entry which is preliminary data.</text>
</comment>
<dbReference type="Pfam" id="PF05598">
    <property type="entry name" value="DUF772"/>
    <property type="match status" value="1"/>
</dbReference>
<evidence type="ECO:0000259" key="2">
    <source>
        <dbReference type="Pfam" id="PF05598"/>
    </source>
</evidence>
<dbReference type="InterPro" id="IPR047629">
    <property type="entry name" value="IS1182_transpos"/>
</dbReference>
<keyword evidence="1" id="KW-0175">Coiled coil</keyword>
<dbReference type="CDD" id="cd00206">
    <property type="entry name" value="TFP_snake_toxin"/>
    <property type="match status" value="1"/>
</dbReference>
<dbReference type="GO" id="GO:0090729">
    <property type="term" value="F:toxin activity"/>
    <property type="evidence" value="ECO:0007669"/>
    <property type="project" value="InterPro"/>
</dbReference>
<accession>A0A235BNZ0</accession>
<evidence type="ECO:0000313" key="4">
    <source>
        <dbReference type="EMBL" id="OYD13892.1"/>
    </source>
</evidence>
<evidence type="ECO:0008006" key="6">
    <source>
        <dbReference type="Google" id="ProtNLM"/>
    </source>
</evidence>
<evidence type="ECO:0000313" key="5">
    <source>
        <dbReference type="Proteomes" id="UP000215215"/>
    </source>
</evidence>
<dbReference type="InterPro" id="IPR025668">
    <property type="entry name" value="Tnp_DDE_dom"/>
</dbReference>
<protein>
    <recommendedName>
        <fullName evidence="6">Transposase</fullName>
    </recommendedName>
</protein>
<feature type="coiled-coil region" evidence="1">
    <location>
        <begin position="155"/>
        <end position="251"/>
    </location>
</feature>
<evidence type="ECO:0000259" key="3">
    <source>
        <dbReference type="Pfam" id="PF13751"/>
    </source>
</evidence>
<dbReference type="PANTHER" id="PTHR33408">
    <property type="entry name" value="TRANSPOSASE"/>
    <property type="match status" value="1"/>
</dbReference>
<dbReference type="InterPro" id="IPR008490">
    <property type="entry name" value="Transposase_InsH_N"/>
</dbReference>
<feature type="domain" description="Transposase DDE" evidence="3">
    <location>
        <begin position="374"/>
        <end position="496"/>
    </location>
</feature>
<dbReference type="Pfam" id="PF13751">
    <property type="entry name" value="DDE_Tnp_1_6"/>
    <property type="match status" value="1"/>
</dbReference>
<proteinExistence type="predicted"/>
<dbReference type="EMBL" id="NOZQ01000211">
    <property type="protein sequence ID" value="OYD13892.1"/>
    <property type="molecule type" value="Genomic_DNA"/>
</dbReference>
<dbReference type="GO" id="GO:0005576">
    <property type="term" value="C:extracellular region"/>
    <property type="evidence" value="ECO:0007669"/>
    <property type="project" value="InterPro"/>
</dbReference>
<organism evidence="4 5">
    <name type="scientific">candidate division WOR-3 bacterium JGI_Cruoil_03_44_89</name>
    <dbReference type="NCBI Taxonomy" id="1973748"/>
    <lineage>
        <taxon>Bacteria</taxon>
        <taxon>Bacteria division WOR-3</taxon>
    </lineage>
</organism>
<feature type="domain" description="Transposase InsH N-terminal" evidence="2">
    <location>
        <begin position="19"/>
        <end position="108"/>
    </location>
</feature>
<dbReference type="Proteomes" id="UP000215215">
    <property type="component" value="Unassembled WGS sequence"/>
</dbReference>
<dbReference type="NCBIfam" id="NF033551">
    <property type="entry name" value="transpos_IS1182"/>
    <property type="match status" value="1"/>
</dbReference>
<reference evidence="4 5" key="1">
    <citation type="submission" date="2017-07" db="EMBL/GenBank/DDBJ databases">
        <title>Recovery of genomes from metagenomes via a dereplication, aggregation, and scoring strategy.</title>
        <authorList>
            <person name="Sieber C.M."/>
            <person name="Probst A.J."/>
            <person name="Sharrar A."/>
            <person name="Thomas B.C."/>
            <person name="Hess M."/>
            <person name="Tringe S.G."/>
            <person name="Banfield J.F."/>
        </authorList>
    </citation>
    <scope>NUCLEOTIDE SEQUENCE [LARGE SCALE GENOMIC DNA]</scope>
    <source>
        <strain evidence="4">JGI_Cruoil_03_44_89</strain>
    </source>
</reference>
<sequence>MKFIQETPRSQRSIFGYAIDDFVSKDHFARMVNDLFDTIDLSSIEDRYSELGRPAYYPKSMLKAWFYAYANGIRSSRKLAKLLEENVAYMYLTNLRRPRYRILCYFRKENEEAMAKIFARVVHILCELGFISYDKSFVDGTLMKANASKRRTRKKGKVKEEIVELEEKIKQKLKEYFHEVEEQDRREDKIYGDKRGDELPPELASEIEKGNLKKLVEKAKLKIEQEKADAIDKKMKRIEEDYELLKEMEEKGVDEINFSDEDARLMKHGQGKAVPAYNGLVATENQFITGCLISQDKSDDYSLLPVIEEVEEVKGGALKPGTPVVTDAGFYNHKNLIGLDEKSLEGYIPKKIKTEKKPFSKDKFKYLKEEDVFLCPAGEKLCFSRYVTDKRRGTVYRIYRRGDCRGCPYFGECFKGRSKSRAIWEDGTIELVEATRERVKSERGKFMMEKRKTEVEPVFGNLKHNMGYRYFLLRGKNGAKIEWTMMCTAHNLRKLWVMLLQRAGKSKMSTKALIENLIDSRTREIIPINLLLKNLSINIQNFKEQFCQFLSKLVFWVKTLCVVKIF</sequence>